<dbReference type="EMBL" id="LAOC01000001">
    <property type="protein sequence ID" value="KJV78638.1"/>
    <property type="molecule type" value="Genomic_DNA"/>
</dbReference>
<dbReference type="Proteomes" id="UP000033591">
    <property type="component" value="Unassembled WGS sequence"/>
</dbReference>
<name>A0A0F3PEC7_RICRH</name>
<comment type="caution">
    <text evidence="1">The sequence shown here is derived from an EMBL/GenBank/DDBJ whole genome shotgun (WGS) entry which is preliminary data.</text>
</comment>
<sequence length="41" mass="4937">MYYSLLLMLLHDSKKFLTSYLSFYYDTQQNNFSRYRGGATV</sequence>
<proteinExistence type="predicted"/>
<accession>A0A0F3PEC7</accession>
<gene>
    <name evidence="1" type="ORF">RMAECT_0400</name>
</gene>
<dbReference type="PATRIC" id="fig|1359199.3.peg.394"/>
<organism evidence="1 2">
    <name type="scientific">Rickettsia rhipicephali str. Ect</name>
    <dbReference type="NCBI Taxonomy" id="1359199"/>
    <lineage>
        <taxon>Bacteria</taxon>
        <taxon>Pseudomonadati</taxon>
        <taxon>Pseudomonadota</taxon>
        <taxon>Alphaproteobacteria</taxon>
        <taxon>Rickettsiales</taxon>
        <taxon>Rickettsiaceae</taxon>
        <taxon>Rickettsieae</taxon>
        <taxon>Rickettsia</taxon>
        <taxon>spotted fever group</taxon>
    </lineage>
</organism>
<evidence type="ECO:0000313" key="1">
    <source>
        <dbReference type="EMBL" id="KJV78638.1"/>
    </source>
</evidence>
<dbReference type="AlphaFoldDB" id="A0A0F3PEC7"/>
<reference evidence="1 2" key="1">
    <citation type="submission" date="2015-01" db="EMBL/GenBank/DDBJ databases">
        <title>Genome Sequencing of Rickettsiales.</title>
        <authorList>
            <person name="Daugherty S.C."/>
            <person name="Su Q."/>
            <person name="Abolude K."/>
            <person name="Beier-Sexton M."/>
            <person name="Carlyon J.A."/>
            <person name="Carter R."/>
            <person name="Day N.P."/>
            <person name="Dumler S.J."/>
            <person name="Dyachenko V."/>
            <person name="Godinez A."/>
            <person name="Kurtti T.J."/>
            <person name="Lichay M."/>
            <person name="Mullins K.E."/>
            <person name="Ott S."/>
            <person name="Pappas-Brown V."/>
            <person name="Paris D.H."/>
            <person name="Patel P."/>
            <person name="Richards A.L."/>
            <person name="Sadzewicz L."/>
            <person name="Sears K."/>
            <person name="Seidman D."/>
            <person name="Sengamalay N."/>
            <person name="Stenos J."/>
            <person name="Tallon L.J."/>
            <person name="Vincent G."/>
            <person name="Fraser C.M."/>
            <person name="Munderloh U."/>
            <person name="Dunning-Hotopp J.C."/>
        </authorList>
    </citation>
    <scope>NUCLEOTIDE SEQUENCE [LARGE SCALE GENOMIC DNA]</scope>
    <source>
        <strain evidence="1 2">Ect</strain>
    </source>
</reference>
<evidence type="ECO:0000313" key="2">
    <source>
        <dbReference type="Proteomes" id="UP000033591"/>
    </source>
</evidence>
<protein>
    <submittedName>
        <fullName evidence="1">Uncharacterized protein</fullName>
    </submittedName>
</protein>